<dbReference type="GO" id="GO:0009898">
    <property type="term" value="C:cytoplasmic side of plasma membrane"/>
    <property type="evidence" value="ECO:0007669"/>
    <property type="project" value="TreeGrafter"/>
</dbReference>
<dbReference type="PANTHER" id="PTHR43384">
    <property type="entry name" value="SEPTUM SITE-DETERMINING PROTEIN MIND HOMOLOG, CHLOROPLASTIC-RELATED"/>
    <property type="match status" value="1"/>
</dbReference>
<dbReference type="InterPro" id="IPR022521">
    <property type="entry name" value="Rv3660c"/>
</dbReference>
<evidence type="ECO:0000313" key="3">
    <source>
        <dbReference type="Proteomes" id="UP000014137"/>
    </source>
</evidence>
<reference evidence="2 3" key="1">
    <citation type="submission" date="2012-10" db="EMBL/GenBank/DDBJ databases">
        <title>Genome assembly of Amycolatopsis azurea DSM 43854.</title>
        <authorList>
            <person name="Khatri I."/>
            <person name="Kaur I."/>
            <person name="Subramanian S."/>
            <person name="Mayilraj S."/>
        </authorList>
    </citation>
    <scope>NUCLEOTIDE SEQUENCE [LARGE SCALE GENOMIC DNA]</scope>
    <source>
        <strain evidence="2 3">DSM 43854</strain>
    </source>
</reference>
<dbReference type="AlphaFoldDB" id="M2PQ91"/>
<evidence type="ECO:0000313" key="2">
    <source>
        <dbReference type="EMBL" id="EMD21675.1"/>
    </source>
</evidence>
<dbReference type="GO" id="GO:0016887">
    <property type="term" value="F:ATP hydrolysis activity"/>
    <property type="evidence" value="ECO:0007669"/>
    <property type="project" value="TreeGrafter"/>
</dbReference>
<dbReference type="NCBIfam" id="TIGR03815">
    <property type="entry name" value="CpaE_hom_Actino"/>
    <property type="match status" value="1"/>
</dbReference>
<dbReference type="Gene3D" id="3.40.50.300">
    <property type="entry name" value="P-loop containing nucleotide triphosphate hydrolases"/>
    <property type="match status" value="1"/>
</dbReference>
<gene>
    <name evidence="2" type="ORF">C791_1143</name>
</gene>
<organism evidence="2 3">
    <name type="scientific">Amycolatopsis azurea DSM 43854</name>
    <dbReference type="NCBI Taxonomy" id="1238180"/>
    <lineage>
        <taxon>Bacteria</taxon>
        <taxon>Bacillati</taxon>
        <taxon>Actinomycetota</taxon>
        <taxon>Actinomycetes</taxon>
        <taxon>Pseudonocardiales</taxon>
        <taxon>Pseudonocardiaceae</taxon>
        <taxon>Amycolatopsis</taxon>
    </lineage>
</organism>
<accession>M2PQ91</accession>
<protein>
    <submittedName>
        <fullName evidence="2">Septum site determining protein</fullName>
    </submittedName>
</protein>
<evidence type="ECO:0000259" key="1">
    <source>
        <dbReference type="Pfam" id="PF26563"/>
    </source>
</evidence>
<dbReference type="EMBL" id="ANMG01000134">
    <property type="protein sequence ID" value="EMD21675.1"/>
    <property type="molecule type" value="Genomic_DNA"/>
</dbReference>
<dbReference type="InterPro" id="IPR050625">
    <property type="entry name" value="ParA/MinD_ATPase"/>
</dbReference>
<feature type="domain" description="Rv3660c-like CheY-like N-terminal" evidence="1">
    <location>
        <begin position="35"/>
        <end position="139"/>
    </location>
</feature>
<comment type="caution">
    <text evidence="2">The sequence shown here is derived from an EMBL/GenBank/DDBJ whole genome shotgun (WGS) entry which is preliminary data.</text>
</comment>
<dbReference type="GO" id="GO:0051782">
    <property type="term" value="P:negative regulation of cell division"/>
    <property type="evidence" value="ECO:0007669"/>
    <property type="project" value="TreeGrafter"/>
</dbReference>
<dbReference type="Pfam" id="PF26563">
    <property type="entry name" value="Rv3660c_N"/>
    <property type="match status" value="1"/>
</dbReference>
<sequence>MALCADGYGATVETQPETDRIPGGVMTEQHPLVVAGDDILLDEILRVAAAAGCEVERAPDLDAARGRWARAPLVVLDEEAASAPNRLLRRNKVLLVCKGAPTPATWERAFNTGSEKVLSLPDEEGDLIGEFADVVDGPARDDGVVIGVIGGRGGAGASVLAAAVAYRAEKSGGGGLLVDCDPLGGGVDVLLAAERDRGPRWPELDLGGRVTMTALSEALPRKRYTTGSLSFVSYGREGPGPGPDAIEGVLCAGRRAGRTVVCDLPRYFGMETSTVIGLADLIVVVVPAELRACAAAKQVLARLEPHAARIGVAVRRPSPSGLGPREIADAVGAPLITSMGRERFLPAALDRGEFTPRRRGHLATAAAEVLAAARGNLTGASR</sequence>
<dbReference type="SUPFAM" id="SSF52540">
    <property type="entry name" value="P-loop containing nucleoside triphosphate hydrolases"/>
    <property type="match status" value="1"/>
</dbReference>
<dbReference type="PATRIC" id="fig|1238180.3.peg.8601"/>
<dbReference type="PANTHER" id="PTHR43384:SF11">
    <property type="entry name" value="SEPTUM SITE DETERMINING PROTEIN"/>
    <property type="match status" value="1"/>
</dbReference>
<dbReference type="InterPro" id="IPR027417">
    <property type="entry name" value="P-loop_NTPase"/>
</dbReference>
<proteinExistence type="predicted"/>
<dbReference type="GO" id="GO:0005829">
    <property type="term" value="C:cytosol"/>
    <property type="evidence" value="ECO:0007669"/>
    <property type="project" value="TreeGrafter"/>
</dbReference>
<dbReference type="Proteomes" id="UP000014137">
    <property type="component" value="Unassembled WGS sequence"/>
</dbReference>
<dbReference type="InterPro" id="IPR059050">
    <property type="entry name" value="Rv3660c_N"/>
</dbReference>
<name>M2PQ91_9PSEU</name>
<dbReference type="GO" id="GO:0005524">
    <property type="term" value="F:ATP binding"/>
    <property type="evidence" value="ECO:0007669"/>
    <property type="project" value="TreeGrafter"/>
</dbReference>